<comment type="caution">
    <text evidence="2">The sequence shown here is derived from an EMBL/GenBank/DDBJ whole genome shotgun (WGS) entry which is preliminary data.</text>
</comment>
<dbReference type="OrthoDB" id="3821358at2"/>
<dbReference type="Pfam" id="PF21806">
    <property type="entry name" value="DUF6879"/>
    <property type="match status" value="1"/>
</dbReference>
<dbReference type="RefSeq" id="WP_143943527.1">
    <property type="nucleotide sequence ID" value="NZ_VKLS01000286.1"/>
</dbReference>
<evidence type="ECO:0000313" key="2">
    <source>
        <dbReference type="EMBL" id="TSB36057.1"/>
    </source>
</evidence>
<sequence>MTISTEEFGNLFGSFEREAFRLETLDDYGQSGGVDAYHDFLAGKSRPEGYDSAPWMQTVRKATQSGKRMYRVHILSRPLTKYLQYELSWGYRRNMTAGEEFFILDTTEQENPLPDVPDFWMFDERSVARMQYDDAGKFLGADQPSGDPARWAEYRDVALRHAVPFAEWWDRYGTE</sequence>
<accession>A0A553Z3J8</accession>
<protein>
    <recommendedName>
        <fullName evidence="1">DUF6879 domain-containing protein</fullName>
    </recommendedName>
</protein>
<keyword evidence="3" id="KW-1185">Reference proteome</keyword>
<gene>
    <name evidence="2" type="ORF">FNZ23_20190</name>
</gene>
<proteinExistence type="predicted"/>
<name>A0A553Z3J8_9ACTN</name>
<evidence type="ECO:0000259" key="1">
    <source>
        <dbReference type="Pfam" id="PF21806"/>
    </source>
</evidence>
<dbReference type="Proteomes" id="UP000320888">
    <property type="component" value="Unassembled WGS sequence"/>
</dbReference>
<feature type="domain" description="DUF6879" evidence="1">
    <location>
        <begin position="6"/>
        <end position="169"/>
    </location>
</feature>
<organism evidence="2 3">
    <name type="scientific">Streptomyces benahoarensis</name>
    <dbReference type="NCBI Taxonomy" id="2595054"/>
    <lineage>
        <taxon>Bacteria</taxon>
        <taxon>Bacillati</taxon>
        <taxon>Actinomycetota</taxon>
        <taxon>Actinomycetes</taxon>
        <taxon>Kitasatosporales</taxon>
        <taxon>Streptomycetaceae</taxon>
        <taxon>Streptomyces</taxon>
    </lineage>
</organism>
<evidence type="ECO:0000313" key="3">
    <source>
        <dbReference type="Proteomes" id="UP000320888"/>
    </source>
</evidence>
<dbReference type="AlphaFoldDB" id="A0A553Z3J8"/>
<dbReference type="EMBL" id="VKLS01000286">
    <property type="protein sequence ID" value="TSB36057.1"/>
    <property type="molecule type" value="Genomic_DNA"/>
</dbReference>
<reference evidence="2 3" key="1">
    <citation type="submission" date="2019-07" db="EMBL/GenBank/DDBJ databases">
        <title>Draft genome for Streptomyces benahoarensis MZ03-48.</title>
        <authorList>
            <person name="Gonzalez-Pimentel J.L."/>
        </authorList>
    </citation>
    <scope>NUCLEOTIDE SEQUENCE [LARGE SCALE GENOMIC DNA]</scope>
    <source>
        <strain evidence="2 3">MZ03-48</strain>
    </source>
</reference>
<dbReference type="InterPro" id="IPR049244">
    <property type="entry name" value="DUF6879"/>
</dbReference>